<dbReference type="Proteomes" id="UP000694555">
    <property type="component" value="Unplaced"/>
</dbReference>
<organism evidence="1 2">
    <name type="scientific">Buteo japonicus</name>
    <dbReference type="NCBI Taxonomy" id="224669"/>
    <lineage>
        <taxon>Eukaryota</taxon>
        <taxon>Metazoa</taxon>
        <taxon>Chordata</taxon>
        <taxon>Craniata</taxon>
        <taxon>Vertebrata</taxon>
        <taxon>Euteleostomi</taxon>
        <taxon>Archelosauria</taxon>
        <taxon>Archosauria</taxon>
        <taxon>Dinosauria</taxon>
        <taxon>Saurischia</taxon>
        <taxon>Theropoda</taxon>
        <taxon>Coelurosauria</taxon>
        <taxon>Aves</taxon>
        <taxon>Neognathae</taxon>
        <taxon>Neoaves</taxon>
        <taxon>Telluraves</taxon>
        <taxon>Accipitrimorphae</taxon>
        <taxon>Accipitriformes</taxon>
        <taxon>Accipitridae</taxon>
        <taxon>Accipitrinae</taxon>
        <taxon>Buteo</taxon>
    </lineage>
</organism>
<reference evidence="1" key="2">
    <citation type="submission" date="2025-09" db="UniProtKB">
        <authorList>
            <consortium name="Ensembl"/>
        </authorList>
    </citation>
    <scope>IDENTIFICATION</scope>
</reference>
<proteinExistence type="predicted"/>
<dbReference type="Ensembl" id="ENSBJAT00000011208.1">
    <property type="protein sequence ID" value="ENSBJAP00000010898.1"/>
    <property type="gene ID" value="ENSBJAG00000007424.1"/>
</dbReference>
<protein>
    <submittedName>
        <fullName evidence="1">Uncharacterized protein</fullName>
    </submittedName>
</protein>
<evidence type="ECO:0000313" key="1">
    <source>
        <dbReference type="Ensembl" id="ENSBJAP00000010898.1"/>
    </source>
</evidence>
<name>A0A8C0B332_9AVES</name>
<keyword evidence="2" id="KW-1185">Reference proteome</keyword>
<dbReference type="AlphaFoldDB" id="A0A8C0B332"/>
<sequence length="73" mass="8194">MIIFSAQNFLKCLTHGHGHLPSERRRGLKPALGFVRGDRLGQLRWRLPDTVSADLIAATDVYCTFGDLQKAEQ</sequence>
<evidence type="ECO:0000313" key="2">
    <source>
        <dbReference type="Proteomes" id="UP000694555"/>
    </source>
</evidence>
<accession>A0A8C0B332</accession>
<reference evidence="1" key="1">
    <citation type="submission" date="2025-08" db="UniProtKB">
        <authorList>
            <consortium name="Ensembl"/>
        </authorList>
    </citation>
    <scope>IDENTIFICATION</scope>
</reference>